<dbReference type="InterPro" id="IPR036097">
    <property type="entry name" value="HisK_dim/P_sf"/>
</dbReference>
<evidence type="ECO:0000256" key="11">
    <source>
        <dbReference type="ARBA" id="ARBA00023136"/>
    </source>
</evidence>
<dbReference type="EC" id="2.7.13.3" evidence="3"/>
<dbReference type="Gene3D" id="3.30.450.20">
    <property type="entry name" value="PAS domain"/>
    <property type="match status" value="3"/>
</dbReference>
<dbReference type="PRINTS" id="PR00344">
    <property type="entry name" value="BCTRLSENSOR"/>
</dbReference>
<evidence type="ECO:0000256" key="3">
    <source>
        <dbReference type="ARBA" id="ARBA00012438"/>
    </source>
</evidence>
<dbReference type="NCBIfam" id="TIGR00229">
    <property type="entry name" value="sensory_box"/>
    <property type="match status" value="1"/>
</dbReference>
<dbReference type="Proteomes" id="UP000482155">
    <property type="component" value="Unassembled WGS sequence"/>
</dbReference>
<dbReference type="Pfam" id="PF02518">
    <property type="entry name" value="HATPase_c"/>
    <property type="match status" value="1"/>
</dbReference>
<gene>
    <name evidence="16" type="ORF">G3574_14650</name>
</gene>
<dbReference type="InterPro" id="IPR004358">
    <property type="entry name" value="Sig_transdc_His_kin-like_C"/>
</dbReference>
<dbReference type="CDD" id="cd12914">
    <property type="entry name" value="PDC1_DGC_like"/>
    <property type="match status" value="1"/>
</dbReference>
<dbReference type="SUPFAM" id="SSF55785">
    <property type="entry name" value="PYP-like sensor domain (PAS domain)"/>
    <property type="match status" value="1"/>
</dbReference>
<keyword evidence="17" id="KW-1185">Reference proteome</keyword>
<dbReference type="GO" id="GO:0005886">
    <property type="term" value="C:plasma membrane"/>
    <property type="evidence" value="ECO:0007669"/>
    <property type="project" value="UniProtKB-SubCell"/>
</dbReference>
<dbReference type="SMART" id="SM00388">
    <property type="entry name" value="HisKA"/>
    <property type="match status" value="1"/>
</dbReference>
<feature type="domain" description="Histidine kinase" evidence="14">
    <location>
        <begin position="476"/>
        <end position="696"/>
    </location>
</feature>
<dbReference type="InterPro" id="IPR035965">
    <property type="entry name" value="PAS-like_dom_sf"/>
</dbReference>
<dbReference type="FunFam" id="3.30.565.10:FF:000006">
    <property type="entry name" value="Sensor histidine kinase WalK"/>
    <property type="match status" value="1"/>
</dbReference>
<protein>
    <recommendedName>
        <fullName evidence="3">histidine kinase</fullName>
        <ecNumber evidence="3">2.7.13.3</ecNumber>
    </recommendedName>
</protein>
<dbReference type="SMART" id="SM00091">
    <property type="entry name" value="PAS"/>
    <property type="match status" value="1"/>
</dbReference>
<evidence type="ECO:0000313" key="17">
    <source>
        <dbReference type="Proteomes" id="UP000482155"/>
    </source>
</evidence>
<reference evidence="16 17" key="1">
    <citation type="submission" date="2020-02" db="EMBL/GenBank/DDBJ databases">
        <authorList>
            <person name="Kim M.K."/>
        </authorList>
    </citation>
    <scope>NUCLEOTIDE SEQUENCE [LARGE SCALE GENOMIC DNA]</scope>
    <source>
        <strain evidence="16 17">17J57-3</strain>
    </source>
</reference>
<dbReference type="GO" id="GO:0000155">
    <property type="term" value="F:phosphorelay sensor kinase activity"/>
    <property type="evidence" value="ECO:0007669"/>
    <property type="project" value="InterPro"/>
</dbReference>
<keyword evidence="10" id="KW-0902">Two-component regulatory system</keyword>
<dbReference type="InterPro" id="IPR033479">
    <property type="entry name" value="dCache_1"/>
</dbReference>
<evidence type="ECO:0000256" key="10">
    <source>
        <dbReference type="ARBA" id="ARBA00023012"/>
    </source>
</evidence>
<evidence type="ECO:0000256" key="4">
    <source>
        <dbReference type="ARBA" id="ARBA00022475"/>
    </source>
</evidence>
<comment type="caution">
    <text evidence="16">The sequence shown here is derived from an EMBL/GenBank/DDBJ whole genome shotgun (WGS) entry which is preliminary data.</text>
</comment>
<evidence type="ECO:0000256" key="1">
    <source>
        <dbReference type="ARBA" id="ARBA00000085"/>
    </source>
</evidence>
<evidence type="ECO:0000313" key="16">
    <source>
        <dbReference type="EMBL" id="NEX62326.1"/>
    </source>
</evidence>
<keyword evidence="4" id="KW-1003">Cell membrane</keyword>
<dbReference type="Pfam" id="PF00512">
    <property type="entry name" value="HisKA"/>
    <property type="match status" value="1"/>
</dbReference>
<dbReference type="Pfam" id="PF02743">
    <property type="entry name" value="dCache_1"/>
    <property type="match status" value="1"/>
</dbReference>
<keyword evidence="6" id="KW-0808">Transferase</keyword>
<dbReference type="CDD" id="cd00082">
    <property type="entry name" value="HisKA"/>
    <property type="match status" value="1"/>
</dbReference>
<keyword evidence="7 13" id="KW-0812">Transmembrane</keyword>
<dbReference type="InterPro" id="IPR003661">
    <property type="entry name" value="HisK_dim/P_dom"/>
</dbReference>
<dbReference type="CDD" id="cd12915">
    <property type="entry name" value="PDC2_DGC_like"/>
    <property type="match status" value="1"/>
</dbReference>
<dbReference type="InterPro" id="IPR013767">
    <property type="entry name" value="PAS_fold"/>
</dbReference>
<dbReference type="PANTHER" id="PTHR43047:SF72">
    <property type="entry name" value="OSMOSENSING HISTIDINE PROTEIN KINASE SLN1"/>
    <property type="match status" value="1"/>
</dbReference>
<evidence type="ECO:0000256" key="13">
    <source>
        <dbReference type="SAM" id="Phobius"/>
    </source>
</evidence>
<evidence type="ECO:0000259" key="15">
    <source>
        <dbReference type="PROSITE" id="PS50112"/>
    </source>
</evidence>
<keyword evidence="12" id="KW-0175">Coiled coil</keyword>
<dbReference type="InterPro" id="IPR005467">
    <property type="entry name" value="His_kinase_dom"/>
</dbReference>
<dbReference type="RefSeq" id="WP_163964437.1">
    <property type="nucleotide sequence ID" value="NZ_JAAIVB010000048.1"/>
</dbReference>
<evidence type="ECO:0000256" key="8">
    <source>
        <dbReference type="ARBA" id="ARBA00022777"/>
    </source>
</evidence>
<dbReference type="InterPro" id="IPR000014">
    <property type="entry name" value="PAS"/>
</dbReference>
<dbReference type="SMART" id="SM00387">
    <property type="entry name" value="HATPase_c"/>
    <property type="match status" value="1"/>
</dbReference>
<dbReference type="SUPFAM" id="SSF55874">
    <property type="entry name" value="ATPase domain of HSP90 chaperone/DNA topoisomerase II/histidine kinase"/>
    <property type="match status" value="1"/>
</dbReference>
<proteinExistence type="predicted"/>
<evidence type="ECO:0000256" key="5">
    <source>
        <dbReference type="ARBA" id="ARBA00022553"/>
    </source>
</evidence>
<dbReference type="GO" id="GO:0009927">
    <property type="term" value="F:histidine phosphotransfer kinase activity"/>
    <property type="evidence" value="ECO:0007669"/>
    <property type="project" value="TreeGrafter"/>
</dbReference>
<keyword evidence="11 13" id="KW-0472">Membrane</keyword>
<name>A0A6B3STX7_9BURK</name>
<evidence type="ECO:0000256" key="9">
    <source>
        <dbReference type="ARBA" id="ARBA00022989"/>
    </source>
</evidence>
<evidence type="ECO:0000256" key="12">
    <source>
        <dbReference type="SAM" id="Coils"/>
    </source>
</evidence>
<dbReference type="Gene3D" id="3.30.565.10">
    <property type="entry name" value="Histidine kinase-like ATPase, C-terminal domain"/>
    <property type="match status" value="1"/>
</dbReference>
<dbReference type="GO" id="GO:0006355">
    <property type="term" value="P:regulation of DNA-templated transcription"/>
    <property type="evidence" value="ECO:0007669"/>
    <property type="project" value="InterPro"/>
</dbReference>
<evidence type="ECO:0000256" key="2">
    <source>
        <dbReference type="ARBA" id="ARBA00004429"/>
    </source>
</evidence>
<dbReference type="EMBL" id="JAAIVB010000048">
    <property type="protein sequence ID" value="NEX62326.1"/>
    <property type="molecule type" value="Genomic_DNA"/>
</dbReference>
<keyword evidence="8" id="KW-0418">Kinase</keyword>
<feature type="domain" description="PAS" evidence="15">
    <location>
        <begin position="348"/>
        <end position="397"/>
    </location>
</feature>
<feature type="transmembrane region" description="Helical" evidence="13">
    <location>
        <begin position="282"/>
        <end position="304"/>
    </location>
</feature>
<sequence length="713" mass="79194">MIIGVVASAATSIWVLRKQAMEDWKRQLSGFSLILAENTAQQFTTAYLALDGTVERLKELGITSESDLRAKTATKAVFEILKYKLESSPQIDVVSIVASDGELLNYSRHFPPKPINLAERDYFKAHRDNPSLDVLISAPVQNKGNGKWTFYISRRLNGEHGQFIGMVLLGISVDFYTEFYHKVGIDGKAYISLYRDDFLLLARWPQREGVLGKHNLDGSPAIVVKRMKKLDDVIVTASPRFTKGGSITRPRMVAVRTVEKYPLIVVIGIEEETYLSEWRNSALIIGGIATGTVLSLAFAFILLIRINRRRERDLVLTLELKRQAEFNNRVKSRLLDNLAEKQEALRDSNTRLEALVENAADAIIVLTETGLIESFNKAAESIFGYAAHEVIGKEIIFLSGPQVIASENEGLIAFALRNLPIVGMEGMGKRKNQTIFPIELSINRFAVSNGRKLIAIVRDITERKKVDRMKNEFVSTVSHELRTPLTAIRGALGLVDGGALGALPEAAATLIATAHRSSEHLTLLINDLLDLQKIEAGKLEFNFEIVKLRRLLDDTVSSNMPFATRYEVTLQVDGEIPDVSLNVDPSRFEQVMANLLSNACKYSPRGERVLIRAALVAAEQIRVEIIDKGPGIPDEFRDRLFQKFSQADSSDSRAKEGTGLGLSIVKSIVERMRGSVGVEQPPEGGTIFFIEQPCRPVQHAEENEDAGEGIEAR</sequence>
<dbReference type="InterPro" id="IPR036890">
    <property type="entry name" value="HATPase_C_sf"/>
</dbReference>
<keyword evidence="9 13" id="KW-1133">Transmembrane helix</keyword>
<accession>A0A6B3STX7</accession>
<evidence type="ECO:0000256" key="6">
    <source>
        <dbReference type="ARBA" id="ARBA00022679"/>
    </source>
</evidence>
<dbReference type="PANTHER" id="PTHR43047">
    <property type="entry name" value="TWO-COMPONENT HISTIDINE PROTEIN KINASE"/>
    <property type="match status" value="1"/>
</dbReference>
<comment type="catalytic activity">
    <reaction evidence="1">
        <text>ATP + protein L-histidine = ADP + protein N-phospho-L-histidine.</text>
        <dbReference type="EC" id="2.7.13.3"/>
    </reaction>
</comment>
<dbReference type="Gene3D" id="1.10.287.130">
    <property type="match status" value="1"/>
</dbReference>
<dbReference type="CDD" id="cd00130">
    <property type="entry name" value="PAS"/>
    <property type="match status" value="1"/>
</dbReference>
<evidence type="ECO:0000256" key="7">
    <source>
        <dbReference type="ARBA" id="ARBA00022692"/>
    </source>
</evidence>
<dbReference type="InterPro" id="IPR003594">
    <property type="entry name" value="HATPase_dom"/>
</dbReference>
<evidence type="ECO:0000259" key="14">
    <source>
        <dbReference type="PROSITE" id="PS50109"/>
    </source>
</evidence>
<dbReference type="SUPFAM" id="SSF47384">
    <property type="entry name" value="Homodimeric domain of signal transducing histidine kinase"/>
    <property type="match status" value="1"/>
</dbReference>
<feature type="coiled-coil region" evidence="12">
    <location>
        <begin position="331"/>
        <end position="358"/>
    </location>
</feature>
<keyword evidence="5" id="KW-0597">Phosphoprotein</keyword>
<dbReference type="Pfam" id="PF00989">
    <property type="entry name" value="PAS"/>
    <property type="match status" value="1"/>
</dbReference>
<comment type="subcellular location">
    <subcellularLocation>
        <location evidence="2">Cell inner membrane</location>
        <topology evidence="2">Multi-pass membrane protein</topology>
    </subcellularLocation>
</comment>
<dbReference type="FunFam" id="1.10.287.130:FF:000001">
    <property type="entry name" value="Two-component sensor histidine kinase"/>
    <property type="match status" value="1"/>
</dbReference>
<dbReference type="AlphaFoldDB" id="A0A6B3STX7"/>
<organism evidence="16 17">
    <name type="scientific">Noviherbaspirillum galbum</name>
    <dbReference type="NCBI Taxonomy" id="2709383"/>
    <lineage>
        <taxon>Bacteria</taxon>
        <taxon>Pseudomonadati</taxon>
        <taxon>Pseudomonadota</taxon>
        <taxon>Betaproteobacteria</taxon>
        <taxon>Burkholderiales</taxon>
        <taxon>Oxalobacteraceae</taxon>
        <taxon>Noviherbaspirillum</taxon>
    </lineage>
</organism>
<dbReference type="PROSITE" id="PS50112">
    <property type="entry name" value="PAS"/>
    <property type="match status" value="1"/>
</dbReference>
<dbReference type="PROSITE" id="PS50109">
    <property type="entry name" value="HIS_KIN"/>
    <property type="match status" value="1"/>
</dbReference>